<reference evidence="9 10" key="1">
    <citation type="submission" date="2020-08" db="EMBL/GenBank/DDBJ databases">
        <title>Aphidius gifuensis genome sequencing and assembly.</title>
        <authorList>
            <person name="Du Z."/>
        </authorList>
    </citation>
    <scope>NUCLEOTIDE SEQUENCE [LARGE SCALE GENOMIC DNA]</scope>
    <source>
        <strain evidence="9">YNYX2018</strain>
        <tissue evidence="9">Adults</tissue>
    </source>
</reference>
<dbReference type="InterPro" id="IPR000073">
    <property type="entry name" value="AB_hydrolase_1"/>
</dbReference>
<evidence type="ECO:0000256" key="5">
    <source>
        <dbReference type="ARBA" id="ARBA00023098"/>
    </source>
</evidence>
<feature type="domain" description="AB hydrolase-1" evidence="7">
    <location>
        <begin position="2"/>
        <end position="105"/>
    </location>
</feature>
<dbReference type="Pfam" id="PF04083">
    <property type="entry name" value="Abhydro_lipase"/>
    <property type="match status" value="3"/>
</dbReference>
<dbReference type="GO" id="GO:0016787">
    <property type="term" value="F:hydrolase activity"/>
    <property type="evidence" value="ECO:0007669"/>
    <property type="project" value="UniProtKB-KW"/>
</dbReference>
<dbReference type="Pfam" id="PF00561">
    <property type="entry name" value="Abhydrolase_1"/>
    <property type="match status" value="1"/>
</dbReference>
<proteinExistence type="inferred from homology"/>
<keyword evidence="2" id="KW-0732">Signal</keyword>
<evidence type="ECO:0000256" key="2">
    <source>
        <dbReference type="ARBA" id="ARBA00022729"/>
    </source>
</evidence>
<keyword evidence="10" id="KW-1185">Reference proteome</keyword>
<evidence type="ECO:0000256" key="1">
    <source>
        <dbReference type="ARBA" id="ARBA00010701"/>
    </source>
</evidence>
<keyword evidence="4" id="KW-0442">Lipid degradation</keyword>
<protein>
    <submittedName>
        <fullName evidence="9">Uncharacterized protein</fullName>
    </submittedName>
</protein>
<keyword evidence="5" id="KW-0443">Lipid metabolism</keyword>
<sequence length="1197" mass="137987">MLNGLLITSDIWLISPERSLAKQLADEGYDVWLANFRGTIYGRDHVTLSPNDKKFWDFSFHEIGYYDVPRTIDYVLNETNQSSLICVALSMGTTLTFVTLSEHPEYNSKIKLLIESGAIAGFFNKQFKDMRPITLSSKFINFIDFTGTFEISFQNSVNSILFEEICVNLNIVHYCLIPLYILCGQNDGQLDAVRKFQQFDYQNEKENIEHYGTSKPPQYNLANIKSPMIIFYCLKNDPLSTFEDVTEIAKRISSRVIVEPVSDEDFNHIELIESWGYPAEQHNLTTDDGYILKTFRIPWSPLKLSRRNEQKPVVLILTGLGSTSDIWLINPNRSLAKQLADEGYDVWLANFRGTTYGRDHVTLSPNDKKFWDFSFHEIGYYDVPRTIDYVLNATNQSSLICVALSMGTTLSFVTLSEHPEYNSKIKLVIESGAIAGFFDKQFKDMRPITVFSTNLIDPTGTFEMSLPNLINSILFEEFCVNLNLVDYCLLPLYIFCGQNDDQLDANIYVNLLNYFPDGTSAKTFLHYAQLANYRKFQQYDYQNEKENIDHYGTLQPPQYNLENIKSPMIIFYCLKNDPLSTFEDVTEIAKRISSRVIVEPVSDEDFNHKELIEIWDYPAEQHNVTTDDGYILKTFRIPWSPLNLSKKNQQKPVVLMLSGFLTSSDIWLFNTNRSLAKQLADEGYDVWLANFRGTTYGRDHVTLSPNDKKFWDFSFHEIGYYDVPRTIDYVLNETNQSSLICVGLSMGTTLTFITLSEHPEYNSKVQLLIGFGVVAGFFNKPFTALSPLVLLQLLSIELIESWGYPAEQHNLTTNDGYILKTFRIPWSPLKLSRRNEQKPVVLMLNGLLTTSDLWLISPDRSLAKQLADEGYDVWLANYRGSTYGRDHVTLSPNDKKFWDFSFHEIGYYDVPRTIDYVLNATNQSSLICVGLSMGTTSTLITLSEHPEYNSKVQLFIGFGVVAGFLNKQSLDMRPFHFLSMISVNRSRLTKENLIIISLEYLAYFSYHFYFIFQNLIDSTATFEILPQYSIYNILFEEFCVNLNIADYCLMPWDMICGKNGNQVDYKVMVNILKYFPAGTSAKLFMHYAQFANYHKFQQYDYQNEKENIEHYGTSIPPQYNFENIKSPMIFFYGPKNDPLSTFEDLSEISKRVSSKVITEPISDFNHGDFIAAKDVKELFNNRVIECLDHFFKGNISF</sequence>
<evidence type="ECO:0000259" key="8">
    <source>
        <dbReference type="Pfam" id="PF04083"/>
    </source>
</evidence>
<gene>
    <name evidence="9" type="ORF">HCN44_003011</name>
</gene>
<dbReference type="Gene3D" id="3.40.50.1820">
    <property type="entry name" value="alpha/beta hydrolase"/>
    <property type="match status" value="4"/>
</dbReference>
<dbReference type="InterPro" id="IPR029058">
    <property type="entry name" value="AB_hydrolase_fold"/>
</dbReference>
<dbReference type="AlphaFoldDB" id="A0A834XKY4"/>
<comment type="similarity">
    <text evidence="1">Belongs to the AB hydrolase superfamily. Lipase family.</text>
</comment>
<dbReference type="EMBL" id="JACMRX010000006">
    <property type="protein sequence ID" value="KAF7987249.1"/>
    <property type="molecule type" value="Genomic_DNA"/>
</dbReference>
<dbReference type="Proteomes" id="UP000639338">
    <property type="component" value="Unassembled WGS sequence"/>
</dbReference>
<dbReference type="SUPFAM" id="SSF53474">
    <property type="entry name" value="alpha/beta-Hydrolases"/>
    <property type="match status" value="4"/>
</dbReference>
<accession>A0A834XKY4</accession>
<keyword evidence="3" id="KW-0378">Hydrolase</keyword>
<evidence type="ECO:0000313" key="9">
    <source>
        <dbReference type="EMBL" id="KAF7987249.1"/>
    </source>
</evidence>
<keyword evidence="6" id="KW-0325">Glycoprotein</keyword>
<evidence type="ECO:0000256" key="6">
    <source>
        <dbReference type="ARBA" id="ARBA00023180"/>
    </source>
</evidence>
<feature type="domain" description="Partial AB-hydrolase lipase" evidence="8">
    <location>
        <begin position="270"/>
        <end position="330"/>
    </location>
</feature>
<name>A0A834XKY4_APHGI</name>
<dbReference type="OrthoDB" id="7613765at2759"/>
<evidence type="ECO:0000256" key="3">
    <source>
        <dbReference type="ARBA" id="ARBA00022801"/>
    </source>
</evidence>
<organism evidence="9 10">
    <name type="scientific">Aphidius gifuensis</name>
    <name type="common">Parasitoid wasp</name>
    <dbReference type="NCBI Taxonomy" id="684658"/>
    <lineage>
        <taxon>Eukaryota</taxon>
        <taxon>Metazoa</taxon>
        <taxon>Ecdysozoa</taxon>
        <taxon>Arthropoda</taxon>
        <taxon>Hexapoda</taxon>
        <taxon>Insecta</taxon>
        <taxon>Pterygota</taxon>
        <taxon>Neoptera</taxon>
        <taxon>Endopterygota</taxon>
        <taxon>Hymenoptera</taxon>
        <taxon>Apocrita</taxon>
        <taxon>Ichneumonoidea</taxon>
        <taxon>Braconidae</taxon>
        <taxon>Aphidiinae</taxon>
        <taxon>Aphidius</taxon>
    </lineage>
</organism>
<feature type="domain" description="Partial AB-hydrolase lipase" evidence="8">
    <location>
        <begin position="610"/>
        <end position="670"/>
    </location>
</feature>
<evidence type="ECO:0000313" key="10">
    <source>
        <dbReference type="Proteomes" id="UP000639338"/>
    </source>
</evidence>
<comment type="caution">
    <text evidence="9">The sequence shown here is derived from an EMBL/GenBank/DDBJ whole genome shotgun (WGS) entry which is preliminary data.</text>
</comment>
<dbReference type="PANTHER" id="PTHR11005">
    <property type="entry name" value="LYSOSOMAL ACID LIPASE-RELATED"/>
    <property type="match status" value="1"/>
</dbReference>
<feature type="domain" description="Partial AB-hydrolase lipase" evidence="8">
    <location>
        <begin position="797"/>
        <end position="857"/>
    </location>
</feature>
<evidence type="ECO:0000256" key="4">
    <source>
        <dbReference type="ARBA" id="ARBA00022963"/>
    </source>
</evidence>
<evidence type="ECO:0000259" key="7">
    <source>
        <dbReference type="Pfam" id="PF00561"/>
    </source>
</evidence>
<dbReference type="FunFam" id="3.40.50.1820:FF:000057">
    <property type="entry name" value="Lipase"/>
    <property type="match status" value="1"/>
</dbReference>
<dbReference type="GO" id="GO:0016042">
    <property type="term" value="P:lipid catabolic process"/>
    <property type="evidence" value="ECO:0007669"/>
    <property type="project" value="UniProtKB-KW"/>
</dbReference>
<dbReference type="InterPro" id="IPR006693">
    <property type="entry name" value="AB_hydrolase_lipase"/>
</dbReference>